<name>A0A6N2W362_9FIRM</name>
<keyword evidence="6" id="KW-0282">Flagellum</keyword>
<dbReference type="PRINTS" id="PR01006">
    <property type="entry name" value="FLGHOOKFLIE"/>
</dbReference>
<dbReference type="GO" id="GO:0003774">
    <property type="term" value="F:cytoskeletal motor activity"/>
    <property type="evidence" value="ECO:0007669"/>
    <property type="project" value="InterPro"/>
</dbReference>
<dbReference type="Pfam" id="PF02049">
    <property type="entry name" value="FliE"/>
    <property type="match status" value="1"/>
</dbReference>
<evidence type="ECO:0000256" key="1">
    <source>
        <dbReference type="ARBA" id="ARBA00004117"/>
    </source>
</evidence>
<sequence length="105" mass="11743">METGTSFITLMKEWEPIRELSSAKGNTAYSSEEPIFKDVLKNVVGQVYTTQKDVEKKQYLLATGQLDDAHSLPIAEAKAALSLEVMISLRNKAMESYSELIKMNV</sequence>
<dbReference type="PANTHER" id="PTHR34653">
    <property type="match status" value="1"/>
</dbReference>
<comment type="similarity">
    <text evidence="2 4">Belongs to the FliE family.</text>
</comment>
<accession>A0A6N2W362</accession>
<evidence type="ECO:0000256" key="3">
    <source>
        <dbReference type="ARBA" id="ARBA00023143"/>
    </source>
</evidence>
<dbReference type="NCBIfam" id="TIGR00205">
    <property type="entry name" value="fliE"/>
    <property type="match status" value="1"/>
</dbReference>
<evidence type="ECO:0000256" key="5">
    <source>
        <dbReference type="NCBIfam" id="TIGR00205"/>
    </source>
</evidence>
<protein>
    <recommendedName>
        <fullName evidence="4 5">Flagellar hook-basal body complex protein FliE</fullName>
    </recommendedName>
</protein>
<dbReference type="GO" id="GO:0009425">
    <property type="term" value="C:bacterial-type flagellum basal body"/>
    <property type="evidence" value="ECO:0007669"/>
    <property type="project" value="UniProtKB-SubCell"/>
</dbReference>
<dbReference type="PANTHER" id="PTHR34653:SF1">
    <property type="entry name" value="FLAGELLAR HOOK-BASAL BODY COMPLEX PROTEIN FLIE"/>
    <property type="match status" value="1"/>
</dbReference>
<evidence type="ECO:0000256" key="2">
    <source>
        <dbReference type="ARBA" id="ARBA00009272"/>
    </source>
</evidence>
<dbReference type="HAMAP" id="MF_00724">
    <property type="entry name" value="FliE"/>
    <property type="match status" value="1"/>
</dbReference>
<dbReference type="RefSeq" id="WP_002577842.1">
    <property type="nucleotide sequence ID" value="NZ_BAABZS010000001.1"/>
</dbReference>
<dbReference type="GO" id="GO:0005198">
    <property type="term" value="F:structural molecule activity"/>
    <property type="evidence" value="ECO:0007669"/>
    <property type="project" value="UniProtKB-UniRule"/>
</dbReference>
<gene>
    <name evidence="4" type="primary">fliE</name>
    <name evidence="6" type="ORF">CBLFYP116_03244</name>
</gene>
<reference evidence="6" key="1">
    <citation type="submission" date="2019-11" db="EMBL/GenBank/DDBJ databases">
        <authorList>
            <person name="Feng L."/>
        </authorList>
    </citation>
    <scope>NUCLEOTIDE SEQUENCE</scope>
    <source>
        <strain evidence="6">CbolteaeLFYP116</strain>
    </source>
</reference>
<dbReference type="GO" id="GO:0071973">
    <property type="term" value="P:bacterial-type flagellum-dependent cell motility"/>
    <property type="evidence" value="ECO:0007669"/>
    <property type="project" value="InterPro"/>
</dbReference>
<dbReference type="AlphaFoldDB" id="A0A6N2W362"/>
<proteinExistence type="inferred from homology"/>
<dbReference type="InterPro" id="IPR001624">
    <property type="entry name" value="FliE"/>
</dbReference>
<evidence type="ECO:0000256" key="4">
    <source>
        <dbReference type="HAMAP-Rule" id="MF_00724"/>
    </source>
</evidence>
<keyword evidence="3 4" id="KW-0975">Bacterial flagellum</keyword>
<keyword evidence="6" id="KW-0966">Cell projection</keyword>
<keyword evidence="6" id="KW-0969">Cilium</keyword>
<comment type="subcellular location">
    <subcellularLocation>
        <location evidence="1 4">Bacterial flagellum basal body</location>
    </subcellularLocation>
</comment>
<evidence type="ECO:0000313" key="6">
    <source>
        <dbReference type="EMBL" id="VYT36718.1"/>
    </source>
</evidence>
<organism evidence="6">
    <name type="scientific">Enterocloster bolteae</name>
    <dbReference type="NCBI Taxonomy" id="208479"/>
    <lineage>
        <taxon>Bacteria</taxon>
        <taxon>Bacillati</taxon>
        <taxon>Bacillota</taxon>
        <taxon>Clostridia</taxon>
        <taxon>Lachnospirales</taxon>
        <taxon>Lachnospiraceae</taxon>
        <taxon>Enterocloster</taxon>
    </lineage>
</organism>
<dbReference type="EMBL" id="CACRTF010000014">
    <property type="protein sequence ID" value="VYT36718.1"/>
    <property type="molecule type" value="Genomic_DNA"/>
</dbReference>
<dbReference type="GeneID" id="23116343"/>